<dbReference type="AlphaFoldDB" id="B9RSK3"/>
<sequence length="70" mass="6953">MGVVGCDGDAYEAGDAISSCRIGANRHGDGTRVDGDGARVVSEDRAADVGGAVDVDMDGAVESVGVIDKL</sequence>
<accession>B9RSK3</accession>
<dbReference type="EMBL" id="EQ973811">
    <property type="protein sequence ID" value="EEF45620.1"/>
    <property type="molecule type" value="Genomic_DNA"/>
</dbReference>
<proteinExistence type="predicted"/>
<gene>
    <name evidence="1" type="ORF">RCOM_1724930</name>
</gene>
<keyword evidence="2" id="KW-1185">Reference proteome</keyword>
<reference evidence="2" key="1">
    <citation type="journal article" date="2010" name="Nat. Biotechnol.">
        <title>Draft genome sequence of the oilseed species Ricinus communis.</title>
        <authorList>
            <person name="Chan A.P."/>
            <person name="Crabtree J."/>
            <person name="Zhao Q."/>
            <person name="Lorenzi H."/>
            <person name="Orvis J."/>
            <person name="Puiu D."/>
            <person name="Melake-Berhan A."/>
            <person name="Jones K.M."/>
            <person name="Redman J."/>
            <person name="Chen G."/>
            <person name="Cahoon E.B."/>
            <person name="Gedil M."/>
            <person name="Stanke M."/>
            <person name="Haas B.J."/>
            <person name="Wortman J.R."/>
            <person name="Fraser-Liggett C.M."/>
            <person name="Ravel J."/>
            <person name="Rabinowicz P.D."/>
        </authorList>
    </citation>
    <scope>NUCLEOTIDE SEQUENCE [LARGE SCALE GENOMIC DNA]</scope>
    <source>
        <strain evidence="2">cv. Hale</strain>
    </source>
</reference>
<protein>
    <submittedName>
        <fullName evidence="1">Uncharacterized protein</fullName>
    </submittedName>
</protein>
<evidence type="ECO:0000313" key="1">
    <source>
        <dbReference type="EMBL" id="EEF45620.1"/>
    </source>
</evidence>
<name>B9RSK3_RICCO</name>
<organism evidence="1 2">
    <name type="scientific">Ricinus communis</name>
    <name type="common">Castor bean</name>
    <dbReference type="NCBI Taxonomy" id="3988"/>
    <lineage>
        <taxon>Eukaryota</taxon>
        <taxon>Viridiplantae</taxon>
        <taxon>Streptophyta</taxon>
        <taxon>Embryophyta</taxon>
        <taxon>Tracheophyta</taxon>
        <taxon>Spermatophyta</taxon>
        <taxon>Magnoliopsida</taxon>
        <taxon>eudicotyledons</taxon>
        <taxon>Gunneridae</taxon>
        <taxon>Pentapetalae</taxon>
        <taxon>rosids</taxon>
        <taxon>fabids</taxon>
        <taxon>Malpighiales</taxon>
        <taxon>Euphorbiaceae</taxon>
        <taxon>Acalyphoideae</taxon>
        <taxon>Acalypheae</taxon>
        <taxon>Ricinus</taxon>
    </lineage>
</organism>
<dbReference type="InParanoid" id="B9RSK3"/>
<evidence type="ECO:0000313" key="2">
    <source>
        <dbReference type="Proteomes" id="UP000008311"/>
    </source>
</evidence>
<dbReference type="Proteomes" id="UP000008311">
    <property type="component" value="Unassembled WGS sequence"/>
</dbReference>